<dbReference type="EMBL" id="CP060635">
    <property type="protein sequence ID" value="QNM09037.1"/>
    <property type="molecule type" value="Genomic_DNA"/>
</dbReference>
<dbReference type="InterPro" id="IPR052024">
    <property type="entry name" value="Methanogen_methyltrans"/>
</dbReference>
<dbReference type="KEGG" id="whj:H9Q79_01710"/>
<dbReference type="GO" id="GO:0004853">
    <property type="term" value="F:uroporphyrinogen decarboxylase activity"/>
    <property type="evidence" value="ECO:0007669"/>
    <property type="project" value="InterPro"/>
</dbReference>
<reference evidence="2 3" key="1">
    <citation type="submission" date="2020-08" db="EMBL/GenBank/DDBJ databases">
        <authorList>
            <person name="Liu C."/>
            <person name="Sun Q."/>
        </authorList>
    </citation>
    <scope>NUCLEOTIDE SEQUENCE [LARGE SCALE GENOMIC DNA]</scope>
    <source>
        <strain evidence="2 3">NSJ-29</strain>
    </source>
</reference>
<organism evidence="2 3">
    <name type="scientific">Wansuia hejianensis</name>
    <dbReference type="NCBI Taxonomy" id="2763667"/>
    <lineage>
        <taxon>Bacteria</taxon>
        <taxon>Bacillati</taxon>
        <taxon>Bacillota</taxon>
        <taxon>Clostridia</taxon>
        <taxon>Lachnospirales</taxon>
        <taxon>Lachnospiraceae</taxon>
        <taxon>Wansuia</taxon>
    </lineage>
</organism>
<evidence type="ECO:0000313" key="3">
    <source>
        <dbReference type="Proteomes" id="UP000515860"/>
    </source>
</evidence>
<dbReference type="PANTHER" id="PTHR47099:SF1">
    <property type="entry name" value="METHYLCOBAMIDE:COM METHYLTRANSFERASE MTBA"/>
    <property type="match status" value="1"/>
</dbReference>
<dbReference type="InterPro" id="IPR000257">
    <property type="entry name" value="Uroporphyrinogen_deCOase"/>
</dbReference>
<evidence type="ECO:0000259" key="1">
    <source>
        <dbReference type="Pfam" id="PF01208"/>
    </source>
</evidence>
<dbReference type="SUPFAM" id="SSF51726">
    <property type="entry name" value="UROD/MetE-like"/>
    <property type="match status" value="1"/>
</dbReference>
<dbReference type="InterPro" id="IPR038071">
    <property type="entry name" value="UROD/MetE-like_sf"/>
</dbReference>
<sequence length="207" mass="22516">MMTSLERFYAAVRFQEVDRMPVDLHDFAVCAKISGKTFDRFAFGPEDMAEAQIRLQKEFGHDVLLVENGTASLAQAMGCEVSLREDAPPAVTGAALRAIEEYDRLVVSRKILDAPLLKANLKTVQILRKKLGNSVAIMGRGDQGPFSLASQVTGMSELLMALADGGLEEELDHLLEISTQAGILCCTAMIEAGAQCSPLAKVRQDRM</sequence>
<dbReference type="GO" id="GO:0006779">
    <property type="term" value="P:porphyrin-containing compound biosynthetic process"/>
    <property type="evidence" value="ECO:0007669"/>
    <property type="project" value="InterPro"/>
</dbReference>
<dbReference type="RefSeq" id="WP_118647934.1">
    <property type="nucleotide sequence ID" value="NZ_CP060635.1"/>
</dbReference>
<keyword evidence="3" id="KW-1185">Reference proteome</keyword>
<protein>
    <recommendedName>
        <fullName evidence="1">Uroporphyrinogen decarboxylase (URO-D) domain-containing protein</fullName>
    </recommendedName>
</protein>
<gene>
    <name evidence="2" type="ORF">H9Q79_01710</name>
</gene>
<dbReference type="AlphaFoldDB" id="A0A7G9GE05"/>
<name>A0A7G9GE05_9FIRM</name>
<dbReference type="PANTHER" id="PTHR47099">
    <property type="entry name" value="METHYLCOBAMIDE:COM METHYLTRANSFERASE MTBA"/>
    <property type="match status" value="1"/>
</dbReference>
<dbReference type="Pfam" id="PF01208">
    <property type="entry name" value="URO-D"/>
    <property type="match status" value="1"/>
</dbReference>
<proteinExistence type="predicted"/>
<feature type="domain" description="Uroporphyrinogen decarboxylase (URO-D)" evidence="1">
    <location>
        <begin position="4"/>
        <end position="196"/>
    </location>
</feature>
<dbReference type="Proteomes" id="UP000515860">
    <property type="component" value="Chromosome"/>
</dbReference>
<accession>A0A7G9GE05</accession>
<dbReference type="Gene3D" id="3.20.20.210">
    <property type="match status" value="1"/>
</dbReference>
<evidence type="ECO:0000313" key="2">
    <source>
        <dbReference type="EMBL" id="QNM09037.1"/>
    </source>
</evidence>